<dbReference type="Pfam" id="PF04676">
    <property type="entry name" value="CwfJ_C_2"/>
    <property type="match status" value="1"/>
</dbReference>
<dbReference type="GO" id="GO:0000398">
    <property type="term" value="P:mRNA splicing, via spliceosome"/>
    <property type="evidence" value="ECO:0007669"/>
    <property type="project" value="TreeGrafter"/>
</dbReference>
<dbReference type="CDD" id="cd07380">
    <property type="entry name" value="MPP_CWF19_N"/>
    <property type="match status" value="1"/>
</dbReference>
<evidence type="ECO:0000313" key="7">
    <source>
        <dbReference type="EMBL" id="KAA1128267.1"/>
    </source>
</evidence>
<keyword evidence="1" id="KW-0507">mRNA processing</keyword>
<dbReference type="InterPro" id="IPR001878">
    <property type="entry name" value="Znf_CCHC"/>
</dbReference>
<evidence type="ECO:0000313" key="8">
    <source>
        <dbReference type="Proteomes" id="UP000325313"/>
    </source>
</evidence>
<accession>A0A5B0RRR8</accession>
<evidence type="ECO:0000256" key="3">
    <source>
        <dbReference type="ARBA" id="ARBA00022771"/>
    </source>
</evidence>
<dbReference type="PANTHER" id="PTHR12072">
    <property type="entry name" value="CWF19, CELL CYCLE CONTROL PROTEIN"/>
    <property type="match status" value="1"/>
</dbReference>
<evidence type="ECO:0000256" key="5">
    <source>
        <dbReference type="PROSITE-ProRule" id="PRU00047"/>
    </source>
</evidence>
<evidence type="ECO:0000256" key="1">
    <source>
        <dbReference type="ARBA" id="ARBA00022664"/>
    </source>
</evidence>
<dbReference type="InterPro" id="IPR036265">
    <property type="entry name" value="HIT-like_sf"/>
</dbReference>
<sequence>MQINVCSLPLARLDNSFQPWKTLNVYSSETNVLEKDLPELQVVNEDTKMAKILVIKPKPGRFKALFAKLTTINKKNGPFDLVICVSDLFKIPENDEEQEELDDLIAQNVEVPVRTFAMLGSFKFPPKVQELMDKKDGSICNNLELLAPNSILTLSTVANLRIANFGGVYEPTNYNSSTEDLDTQSTTNYIHSGQLSNFLTKIKSISTTNNDNPGIDILLTHSLPQLLTVNSKVPPKDYNAPAWGCPPITEVIRAAQPRYHFSGGAVAEFWEREPWLWDPPSAPVKAPTNDYPSITRFVNLGQFGNEAKERWFYAFNIVSISEAKPTKPLNATPSPYSLSTRPSQKRGLPAFGEDGFDSGPNFRFGEMEPSKKKTRTGAPPSNYVCKICQTSGHWIQECPEKVEKPRQHKDGYVCRICNTPGHLIQDCPEAAQRSGPPKDAFQPKEIGPDSCWFCLSNPQLAKHLIASIGSETYLTLPKGQLPDTTNNCPVPGGGHVLLIPIAHYPSLLALPSELAIPIVAEMEHYKSALKRCYEAYSASMVSFEVAKLSGRGARAGHAHLQICPVPNELADQVETMFVEEGKKQGIELVDEVALKEMKDEMKEAISYFRVGLPDGKGLVHLMKPDEKFNLQFGRITLANLLGTPDRANWKTCERSETDEKQDCRTFQKVFAAFEPKF</sequence>
<evidence type="ECO:0000256" key="2">
    <source>
        <dbReference type="ARBA" id="ARBA00022723"/>
    </source>
</evidence>
<keyword evidence="2" id="KW-0479">Metal-binding</keyword>
<dbReference type="InterPro" id="IPR025829">
    <property type="entry name" value="Zn_knuckle_CX2CX3GHX4C"/>
</dbReference>
<keyword evidence="4" id="KW-0862">Zinc</keyword>
<dbReference type="InterPro" id="IPR006768">
    <property type="entry name" value="Cwf19-like_C_dom-1"/>
</dbReference>
<name>A0A5B0RRR8_PUCGR</name>
<dbReference type="Gene3D" id="3.30.428.10">
    <property type="entry name" value="HIT-like"/>
    <property type="match status" value="1"/>
</dbReference>
<dbReference type="Pfam" id="PF13696">
    <property type="entry name" value="zf-CCHC_2"/>
    <property type="match status" value="2"/>
</dbReference>
<dbReference type="EMBL" id="VDEP01000143">
    <property type="protein sequence ID" value="KAA1128267.1"/>
    <property type="molecule type" value="Genomic_DNA"/>
</dbReference>
<dbReference type="SUPFAM" id="SSF54197">
    <property type="entry name" value="HIT-like"/>
    <property type="match status" value="1"/>
</dbReference>
<dbReference type="PROSITE" id="PS50158">
    <property type="entry name" value="ZF_CCHC"/>
    <property type="match status" value="1"/>
</dbReference>
<dbReference type="Gene3D" id="4.10.60.10">
    <property type="entry name" value="Zinc finger, CCHC-type"/>
    <property type="match status" value="2"/>
</dbReference>
<gene>
    <name evidence="7" type="ORF">PGTUg99_019484</name>
</gene>
<organism evidence="7 8">
    <name type="scientific">Puccinia graminis f. sp. tritici</name>
    <dbReference type="NCBI Taxonomy" id="56615"/>
    <lineage>
        <taxon>Eukaryota</taxon>
        <taxon>Fungi</taxon>
        <taxon>Dikarya</taxon>
        <taxon>Basidiomycota</taxon>
        <taxon>Pucciniomycotina</taxon>
        <taxon>Pucciniomycetes</taxon>
        <taxon>Pucciniales</taxon>
        <taxon>Pucciniaceae</taxon>
        <taxon>Puccinia</taxon>
    </lineage>
</organism>
<dbReference type="GO" id="GO:0061632">
    <property type="term" value="F:RNA lariat debranching enzyme activator activity"/>
    <property type="evidence" value="ECO:0007669"/>
    <property type="project" value="TreeGrafter"/>
</dbReference>
<dbReference type="Pfam" id="PF04677">
    <property type="entry name" value="CwfJ_C_1"/>
    <property type="match status" value="1"/>
</dbReference>
<proteinExistence type="predicted"/>
<dbReference type="AlphaFoldDB" id="A0A5B0RRR8"/>
<dbReference type="SMART" id="SM00343">
    <property type="entry name" value="ZnF_C2HC"/>
    <property type="match status" value="2"/>
</dbReference>
<evidence type="ECO:0000256" key="4">
    <source>
        <dbReference type="ARBA" id="ARBA00022833"/>
    </source>
</evidence>
<dbReference type="GO" id="GO:0071014">
    <property type="term" value="C:post-mRNA release spliceosomal complex"/>
    <property type="evidence" value="ECO:0007669"/>
    <property type="project" value="TreeGrafter"/>
</dbReference>
<dbReference type="InterPro" id="IPR036875">
    <property type="entry name" value="Znf_CCHC_sf"/>
</dbReference>
<keyword evidence="3 5" id="KW-0863">Zinc-finger</keyword>
<dbReference type="GO" id="GO:0008270">
    <property type="term" value="F:zinc ion binding"/>
    <property type="evidence" value="ECO:0007669"/>
    <property type="project" value="UniProtKB-KW"/>
</dbReference>
<evidence type="ECO:0000259" key="6">
    <source>
        <dbReference type="PROSITE" id="PS50158"/>
    </source>
</evidence>
<dbReference type="Proteomes" id="UP000325313">
    <property type="component" value="Unassembled WGS sequence"/>
</dbReference>
<dbReference type="SUPFAM" id="SSF57756">
    <property type="entry name" value="Retrovirus zinc finger-like domains"/>
    <property type="match status" value="1"/>
</dbReference>
<feature type="domain" description="CCHC-type" evidence="6">
    <location>
        <begin position="414"/>
        <end position="429"/>
    </location>
</feature>
<protein>
    <recommendedName>
        <fullName evidence="6">CCHC-type domain-containing protein</fullName>
    </recommendedName>
</protein>
<dbReference type="InterPro" id="IPR040194">
    <property type="entry name" value="Cwf19-like"/>
</dbReference>
<dbReference type="InterPro" id="IPR006767">
    <property type="entry name" value="Cwf19-like_C_dom-2"/>
</dbReference>
<dbReference type="GO" id="GO:0003676">
    <property type="term" value="F:nucleic acid binding"/>
    <property type="evidence" value="ECO:0007669"/>
    <property type="project" value="InterPro"/>
</dbReference>
<reference evidence="7 8" key="1">
    <citation type="submission" date="2019-05" db="EMBL/GenBank/DDBJ databases">
        <title>Emergence of the Ug99 lineage of the wheat stem rust pathogen through somatic hybridization.</title>
        <authorList>
            <person name="Li F."/>
            <person name="Upadhyaya N.M."/>
            <person name="Sperschneider J."/>
            <person name="Matny O."/>
            <person name="Nguyen-Phuc H."/>
            <person name="Mago R."/>
            <person name="Raley C."/>
            <person name="Miller M.E."/>
            <person name="Silverstein K.A.T."/>
            <person name="Henningsen E."/>
            <person name="Hirsch C.D."/>
            <person name="Visser B."/>
            <person name="Pretorius Z.A."/>
            <person name="Steffenson B.J."/>
            <person name="Schwessinger B."/>
            <person name="Dodds P.N."/>
            <person name="Figueroa M."/>
        </authorList>
    </citation>
    <scope>NUCLEOTIDE SEQUENCE [LARGE SCALE GENOMIC DNA]</scope>
    <source>
        <strain evidence="7 8">Ug99</strain>
    </source>
</reference>
<comment type="caution">
    <text evidence="7">The sequence shown here is derived from an EMBL/GenBank/DDBJ whole genome shotgun (WGS) entry which is preliminary data.</text>
</comment>
<dbReference type="PANTHER" id="PTHR12072:SF4">
    <property type="entry name" value="CWF19-LIKE PROTEIN 1"/>
    <property type="match status" value="1"/>
</dbReference>